<dbReference type="Proteomes" id="UP000255091">
    <property type="component" value="Unassembled WGS sequence"/>
</dbReference>
<evidence type="ECO:0000259" key="1">
    <source>
        <dbReference type="Pfam" id="PF04127"/>
    </source>
</evidence>
<dbReference type="EC" id="4.1.1.36" evidence="2"/>
<dbReference type="AlphaFoldDB" id="A0A380DRF7"/>
<dbReference type="GO" id="GO:0015937">
    <property type="term" value="P:coenzyme A biosynthetic process"/>
    <property type="evidence" value="ECO:0007669"/>
    <property type="project" value="UniProtKB-ARBA"/>
</dbReference>
<name>A0A380DRF7_STAAU</name>
<dbReference type="EMBL" id="UHAP01000001">
    <property type="protein sequence ID" value="SUK41769.1"/>
    <property type="molecule type" value="Genomic_DNA"/>
</dbReference>
<accession>A0A380DRF7</accession>
<evidence type="ECO:0000313" key="3">
    <source>
        <dbReference type="Proteomes" id="UP000255091"/>
    </source>
</evidence>
<dbReference type="GO" id="GO:0016874">
    <property type="term" value="F:ligase activity"/>
    <property type="evidence" value="ECO:0007669"/>
    <property type="project" value="UniProtKB-KW"/>
</dbReference>
<sequence>MVTAGPTIEVIDPVRFVSNRSSGKMGYAIAEALRNRGAIVTLVTGPTTLEDPKDIEVIHVQSAEECLNK</sequence>
<keyword evidence="2" id="KW-0456">Lyase</keyword>
<protein>
    <submittedName>
        <fullName evidence="2">Phosphopantothenate--cysteine ligase</fullName>
        <ecNumber evidence="2">4.1.1.36</ecNumber>
    </submittedName>
</protein>
<dbReference type="GO" id="GO:0004633">
    <property type="term" value="F:phosphopantothenoylcysteine decarboxylase activity"/>
    <property type="evidence" value="ECO:0007669"/>
    <property type="project" value="UniProtKB-EC"/>
</dbReference>
<evidence type="ECO:0000313" key="2">
    <source>
        <dbReference type="EMBL" id="SUK41769.1"/>
    </source>
</evidence>
<dbReference type="Pfam" id="PF04127">
    <property type="entry name" value="DFP"/>
    <property type="match status" value="1"/>
</dbReference>
<proteinExistence type="predicted"/>
<gene>
    <name evidence="2" type="primary">coaBC_2</name>
    <name evidence="2" type="ORF">NCTC6133_01461</name>
</gene>
<feature type="domain" description="DNA/pantothenate metabolism flavoprotein C-terminal" evidence="1">
    <location>
        <begin position="1"/>
        <end position="67"/>
    </location>
</feature>
<dbReference type="InterPro" id="IPR035929">
    <property type="entry name" value="CoaB-like_sf"/>
</dbReference>
<dbReference type="SUPFAM" id="SSF102645">
    <property type="entry name" value="CoaB-like"/>
    <property type="match status" value="1"/>
</dbReference>
<dbReference type="Gene3D" id="3.40.50.10300">
    <property type="entry name" value="CoaB-like"/>
    <property type="match status" value="1"/>
</dbReference>
<keyword evidence="2" id="KW-0436">Ligase</keyword>
<reference evidence="2 3" key="1">
    <citation type="submission" date="2018-06" db="EMBL/GenBank/DDBJ databases">
        <authorList>
            <consortium name="Pathogen Informatics"/>
            <person name="Doyle S."/>
        </authorList>
    </citation>
    <scope>NUCLEOTIDE SEQUENCE [LARGE SCALE GENOMIC DNA]</scope>
    <source>
        <strain evidence="2 3">NCTC6133</strain>
    </source>
</reference>
<organism evidence="2 3">
    <name type="scientific">Staphylococcus aureus</name>
    <dbReference type="NCBI Taxonomy" id="1280"/>
    <lineage>
        <taxon>Bacteria</taxon>
        <taxon>Bacillati</taxon>
        <taxon>Bacillota</taxon>
        <taxon>Bacilli</taxon>
        <taxon>Bacillales</taxon>
        <taxon>Staphylococcaceae</taxon>
        <taxon>Staphylococcus</taxon>
    </lineage>
</organism>
<dbReference type="InterPro" id="IPR007085">
    <property type="entry name" value="DNA/pantothenate-metab_flavo_C"/>
</dbReference>